<feature type="domain" description="Uroporphyrinogen decarboxylase (URO-D)" evidence="1">
    <location>
        <begin position="2"/>
        <end position="332"/>
    </location>
</feature>
<dbReference type="Gene3D" id="3.20.20.210">
    <property type="match status" value="1"/>
</dbReference>
<evidence type="ECO:0000259" key="1">
    <source>
        <dbReference type="Pfam" id="PF01208"/>
    </source>
</evidence>
<dbReference type="PANTHER" id="PTHR47099:SF1">
    <property type="entry name" value="METHYLCOBAMIDE:COM METHYLTRANSFERASE MTBA"/>
    <property type="match status" value="1"/>
</dbReference>
<evidence type="ECO:0000313" key="3">
    <source>
        <dbReference type="Proteomes" id="UP001154312"/>
    </source>
</evidence>
<evidence type="ECO:0000313" key="2">
    <source>
        <dbReference type="EMBL" id="MDF9407696.1"/>
    </source>
</evidence>
<organism evidence="2 3">
    <name type="scientific">Pelotomaculum isophthalicicum JI</name>
    <dbReference type="NCBI Taxonomy" id="947010"/>
    <lineage>
        <taxon>Bacteria</taxon>
        <taxon>Bacillati</taxon>
        <taxon>Bacillota</taxon>
        <taxon>Clostridia</taxon>
        <taxon>Eubacteriales</taxon>
        <taxon>Desulfotomaculaceae</taxon>
        <taxon>Pelotomaculum</taxon>
    </lineage>
</organism>
<dbReference type="SUPFAM" id="SSF51726">
    <property type="entry name" value="UROD/MetE-like"/>
    <property type="match status" value="1"/>
</dbReference>
<name>A0A9X4H1L9_9FIRM</name>
<dbReference type="RefSeq" id="WP_277442934.1">
    <property type="nucleotide sequence ID" value="NZ_JAKOAV010000006.1"/>
</dbReference>
<dbReference type="GO" id="GO:0006779">
    <property type="term" value="P:porphyrin-containing compound biosynthetic process"/>
    <property type="evidence" value="ECO:0007669"/>
    <property type="project" value="InterPro"/>
</dbReference>
<gene>
    <name evidence="2" type="ORF">L7E55_04870</name>
</gene>
<dbReference type="AlphaFoldDB" id="A0A9X4H1L9"/>
<protein>
    <submittedName>
        <fullName evidence="2">Uroporphyrinogen decarboxylase</fullName>
    </submittedName>
</protein>
<dbReference type="Pfam" id="PF01208">
    <property type="entry name" value="URO-D"/>
    <property type="match status" value="1"/>
</dbReference>
<sequence length="340" mass="36606">MTEKERLLSCLAGKKIERPPVICPGGMMSAATTEILRKAKGNFHTDPLVMAETAEEIRRATGFENLGVPFCMTVEAEPLGSVVDLGDAAVEPSVTAYAAREPADITEHPFPDPQKEGRLPVVLEAISILARRNTETPVIGNLTGPVSLATSVIDPMKIFRLMRKKREDIHLLFSYLTEYLISYARMQIAAGADVITIADPTATGEILGGVNFREFVSPCLIRLVKEIRAAGAGAIVHICGDAAVLLAELNKIKGAALSFDSLVNMRHAKEELEGFPLMGNISTQLLHQGTPDRIARAVKNSFDCGVEIISPACGISLQTPLNNLRTLTGAVKGLNNDDRP</sequence>
<dbReference type="InterPro" id="IPR052024">
    <property type="entry name" value="Methanogen_methyltrans"/>
</dbReference>
<accession>A0A9X4H1L9</accession>
<proteinExistence type="predicted"/>
<dbReference type="NCBIfam" id="NF004889">
    <property type="entry name" value="PRK06252.1"/>
    <property type="match status" value="1"/>
</dbReference>
<dbReference type="GO" id="GO:0004853">
    <property type="term" value="F:uroporphyrinogen decarboxylase activity"/>
    <property type="evidence" value="ECO:0007669"/>
    <property type="project" value="InterPro"/>
</dbReference>
<dbReference type="EMBL" id="JAKOAV010000006">
    <property type="protein sequence ID" value="MDF9407696.1"/>
    <property type="molecule type" value="Genomic_DNA"/>
</dbReference>
<dbReference type="Proteomes" id="UP001154312">
    <property type="component" value="Unassembled WGS sequence"/>
</dbReference>
<dbReference type="PANTHER" id="PTHR47099">
    <property type="entry name" value="METHYLCOBAMIDE:COM METHYLTRANSFERASE MTBA"/>
    <property type="match status" value="1"/>
</dbReference>
<keyword evidence="3" id="KW-1185">Reference proteome</keyword>
<reference evidence="2" key="1">
    <citation type="submission" date="2022-02" db="EMBL/GenBank/DDBJ databases">
        <authorList>
            <person name="Leng L."/>
        </authorList>
    </citation>
    <scope>NUCLEOTIDE SEQUENCE</scope>
    <source>
        <strain evidence="2">JI</strain>
    </source>
</reference>
<dbReference type="InterPro" id="IPR000257">
    <property type="entry name" value="Uroporphyrinogen_deCOase"/>
</dbReference>
<comment type="caution">
    <text evidence="2">The sequence shown here is derived from an EMBL/GenBank/DDBJ whole genome shotgun (WGS) entry which is preliminary data.</text>
</comment>
<dbReference type="InterPro" id="IPR038071">
    <property type="entry name" value="UROD/MetE-like_sf"/>
</dbReference>